<accession>A0A7J7JRB8</accession>
<gene>
    <name evidence="1" type="ORF">EB796_013706</name>
</gene>
<proteinExistence type="predicted"/>
<dbReference type="Proteomes" id="UP000593567">
    <property type="component" value="Unassembled WGS sequence"/>
</dbReference>
<protein>
    <submittedName>
        <fullName evidence="1">Uncharacterized protein</fullName>
    </submittedName>
</protein>
<dbReference type="AlphaFoldDB" id="A0A7J7JRB8"/>
<dbReference type="EMBL" id="VXIV02002002">
    <property type="protein sequence ID" value="KAF6027986.1"/>
    <property type="molecule type" value="Genomic_DNA"/>
</dbReference>
<name>A0A7J7JRB8_BUGNE</name>
<keyword evidence="2" id="KW-1185">Reference proteome</keyword>
<reference evidence="1" key="1">
    <citation type="submission" date="2020-06" db="EMBL/GenBank/DDBJ databases">
        <title>Draft genome of Bugula neritina, a colonial animal packing powerful symbionts and potential medicines.</title>
        <authorList>
            <person name="Rayko M."/>
        </authorList>
    </citation>
    <scope>NUCLEOTIDE SEQUENCE [LARGE SCALE GENOMIC DNA]</scope>
    <source>
        <strain evidence="1">Kwan_BN1</strain>
    </source>
</reference>
<sequence>MAHGISTIACKIRVLREPSKLSKTTQQLACTPWHTYKVFSSIAMPVGCEISDYYAILCSCQHQQPLLHCYYAKTNRIGLHDHTYAALGHPVM</sequence>
<evidence type="ECO:0000313" key="2">
    <source>
        <dbReference type="Proteomes" id="UP000593567"/>
    </source>
</evidence>
<organism evidence="1 2">
    <name type="scientific">Bugula neritina</name>
    <name type="common">Brown bryozoan</name>
    <name type="synonym">Sertularia neritina</name>
    <dbReference type="NCBI Taxonomy" id="10212"/>
    <lineage>
        <taxon>Eukaryota</taxon>
        <taxon>Metazoa</taxon>
        <taxon>Spiralia</taxon>
        <taxon>Lophotrochozoa</taxon>
        <taxon>Bryozoa</taxon>
        <taxon>Gymnolaemata</taxon>
        <taxon>Cheilostomatida</taxon>
        <taxon>Flustrina</taxon>
        <taxon>Buguloidea</taxon>
        <taxon>Bugulidae</taxon>
        <taxon>Bugula</taxon>
    </lineage>
</organism>
<evidence type="ECO:0000313" key="1">
    <source>
        <dbReference type="EMBL" id="KAF6027986.1"/>
    </source>
</evidence>
<comment type="caution">
    <text evidence="1">The sequence shown here is derived from an EMBL/GenBank/DDBJ whole genome shotgun (WGS) entry which is preliminary data.</text>
</comment>